<keyword evidence="10" id="KW-1185">Reference proteome</keyword>
<sequence length="476" mass="52669">MSANKMLKRNLQLIPRILGTNGLSSFVLIRRLSASITKTVEAHKFYPAYLHYVGKEPLVYRNVGQQLEKTVAEYGSTEAIVSCHEQKRYTFRSLIEEVDRVAAGLLKLGLKQGDHFGIWAPNNMHWYLTMLGAARAGLVSVAINSALQARELDYCLKKAKVKAVIMSETFKSQNFYEIMKSICPELPDSVDGRINSANLPHLKHVIIDTPNRLKGALSFDDLLGLSNRTEFEAITQLQRHIAPDSACNIQFTSGTTGHPKAAVISHYHFVNNGIHISNRNQFDSNTRICVQVPLFHAFGTVITIMAAMDKGSTLVLPAAGFSPADSLKAIVDEKCTVIHGTPTMYVDLIKKQRELKLPLKTAKMAVTGGAPCSPQLFLDIKNVLGLERVQTVFGMTETTAIIFQTRPGDSMDQILNTVGHLQDHVEAKVIDAEGKTLSFGESGELCVRGYLTMLGYYEDEEKTNETIGRDGWLRTG</sequence>
<comment type="catalytic activity">
    <reaction evidence="7">
        <text>a medium-chain fatty acid + ATP + CoA = a medium-chain fatty acyl-CoA + AMP + diphosphate</text>
        <dbReference type="Rhea" id="RHEA:48340"/>
        <dbReference type="ChEBI" id="CHEBI:30616"/>
        <dbReference type="ChEBI" id="CHEBI:33019"/>
        <dbReference type="ChEBI" id="CHEBI:57287"/>
        <dbReference type="ChEBI" id="CHEBI:59558"/>
        <dbReference type="ChEBI" id="CHEBI:90546"/>
        <dbReference type="ChEBI" id="CHEBI:456215"/>
        <dbReference type="EC" id="6.2.1.2"/>
    </reaction>
</comment>
<evidence type="ECO:0000256" key="4">
    <source>
        <dbReference type="ARBA" id="ARBA00039009"/>
    </source>
</evidence>
<accession>A0A811UHP8</accession>
<comment type="similarity">
    <text evidence="1">Belongs to the ATP-dependent AMP-binding enzyme family.</text>
</comment>
<protein>
    <recommendedName>
        <fullName evidence="5">Medium-chain acyl-CoA ligase ACSF2, mitochondrial</fullName>
        <ecNumber evidence="4">6.2.1.2</ecNumber>
    </recommendedName>
</protein>
<name>A0A811UHP8_CERCA</name>
<keyword evidence="2" id="KW-0436">Ligase</keyword>
<dbReference type="Gene3D" id="3.40.50.12780">
    <property type="entry name" value="N-terminal domain of ligase-like"/>
    <property type="match status" value="1"/>
</dbReference>
<dbReference type="AlphaFoldDB" id="A0A811UHP8"/>
<proteinExistence type="inferred from homology"/>
<comment type="caution">
    <text evidence="9">The sequence shown here is derived from an EMBL/GenBank/DDBJ whole genome shotgun (WGS) entry which is preliminary data.</text>
</comment>
<evidence type="ECO:0000256" key="6">
    <source>
        <dbReference type="ARBA" id="ARBA00047319"/>
    </source>
</evidence>
<organism evidence="9 10">
    <name type="scientific">Ceratitis capitata</name>
    <name type="common">Mediterranean fruit fly</name>
    <name type="synonym">Tephritis capitata</name>
    <dbReference type="NCBI Taxonomy" id="7213"/>
    <lineage>
        <taxon>Eukaryota</taxon>
        <taxon>Metazoa</taxon>
        <taxon>Ecdysozoa</taxon>
        <taxon>Arthropoda</taxon>
        <taxon>Hexapoda</taxon>
        <taxon>Insecta</taxon>
        <taxon>Pterygota</taxon>
        <taxon>Neoptera</taxon>
        <taxon>Endopterygota</taxon>
        <taxon>Diptera</taxon>
        <taxon>Brachycera</taxon>
        <taxon>Muscomorpha</taxon>
        <taxon>Tephritoidea</taxon>
        <taxon>Tephritidae</taxon>
        <taxon>Ceratitis</taxon>
        <taxon>Ceratitis</taxon>
    </lineage>
</organism>
<dbReference type="InterPro" id="IPR020845">
    <property type="entry name" value="AMP-binding_CS"/>
</dbReference>
<evidence type="ECO:0000313" key="10">
    <source>
        <dbReference type="Proteomes" id="UP000606786"/>
    </source>
</evidence>
<feature type="domain" description="AMP-dependent synthetase/ligase" evidence="8">
    <location>
        <begin position="67"/>
        <end position="457"/>
    </location>
</feature>
<dbReference type="PROSITE" id="PS00455">
    <property type="entry name" value="AMP_BINDING"/>
    <property type="match status" value="1"/>
</dbReference>
<evidence type="ECO:0000313" key="9">
    <source>
        <dbReference type="EMBL" id="CAD6998220.1"/>
    </source>
</evidence>
<dbReference type="PANTHER" id="PTHR43201:SF5">
    <property type="entry name" value="MEDIUM-CHAIN ACYL-COA LIGASE ACSF2, MITOCHONDRIAL"/>
    <property type="match status" value="1"/>
</dbReference>
<comment type="function">
    <text evidence="3">Acyl-CoA synthases catalyze the initial reaction in fatty acid metabolism, by forming a thioester with CoA. Has some preference toward medium-chain substrates. Plays a role in adipocyte differentiation.</text>
</comment>
<reference evidence="9" key="1">
    <citation type="submission" date="2020-11" db="EMBL/GenBank/DDBJ databases">
        <authorList>
            <person name="Whitehead M."/>
        </authorList>
    </citation>
    <scope>NUCLEOTIDE SEQUENCE</scope>
    <source>
        <strain evidence="9">EGII</strain>
    </source>
</reference>
<dbReference type="InterPro" id="IPR042099">
    <property type="entry name" value="ANL_N_sf"/>
</dbReference>
<evidence type="ECO:0000256" key="5">
    <source>
        <dbReference type="ARBA" id="ARBA00039638"/>
    </source>
</evidence>
<gene>
    <name evidence="9" type="ORF">CCAP1982_LOCUS6832</name>
</gene>
<evidence type="ECO:0000256" key="2">
    <source>
        <dbReference type="ARBA" id="ARBA00022598"/>
    </source>
</evidence>
<evidence type="ECO:0000256" key="3">
    <source>
        <dbReference type="ARBA" id="ARBA00037247"/>
    </source>
</evidence>
<dbReference type="Pfam" id="PF00501">
    <property type="entry name" value="AMP-binding"/>
    <property type="match status" value="1"/>
</dbReference>
<dbReference type="Proteomes" id="UP000606786">
    <property type="component" value="Unassembled WGS sequence"/>
</dbReference>
<dbReference type="EC" id="6.2.1.2" evidence="4"/>
<dbReference type="OrthoDB" id="10253115at2759"/>
<dbReference type="GO" id="GO:0006631">
    <property type="term" value="P:fatty acid metabolic process"/>
    <property type="evidence" value="ECO:0007669"/>
    <property type="project" value="TreeGrafter"/>
</dbReference>
<dbReference type="SUPFAM" id="SSF56801">
    <property type="entry name" value="Acetyl-CoA synthetase-like"/>
    <property type="match status" value="1"/>
</dbReference>
<dbReference type="GO" id="GO:0031956">
    <property type="term" value="F:medium-chain fatty acid-CoA ligase activity"/>
    <property type="evidence" value="ECO:0007669"/>
    <property type="project" value="UniProtKB-EC"/>
</dbReference>
<dbReference type="InterPro" id="IPR000873">
    <property type="entry name" value="AMP-dep_synth/lig_dom"/>
</dbReference>
<evidence type="ECO:0000256" key="7">
    <source>
        <dbReference type="ARBA" id="ARBA00048277"/>
    </source>
</evidence>
<evidence type="ECO:0000259" key="8">
    <source>
        <dbReference type="Pfam" id="PF00501"/>
    </source>
</evidence>
<dbReference type="EMBL" id="CAJHJT010000012">
    <property type="protein sequence ID" value="CAD6998220.1"/>
    <property type="molecule type" value="Genomic_DNA"/>
</dbReference>
<dbReference type="PANTHER" id="PTHR43201">
    <property type="entry name" value="ACYL-COA SYNTHETASE"/>
    <property type="match status" value="1"/>
</dbReference>
<evidence type="ECO:0000256" key="1">
    <source>
        <dbReference type="ARBA" id="ARBA00006432"/>
    </source>
</evidence>
<comment type="catalytic activity">
    <reaction evidence="6">
        <text>octanoate + ATP + CoA = octanoyl-CoA + AMP + diphosphate</text>
        <dbReference type="Rhea" id="RHEA:33631"/>
        <dbReference type="ChEBI" id="CHEBI:25646"/>
        <dbReference type="ChEBI" id="CHEBI:30616"/>
        <dbReference type="ChEBI" id="CHEBI:33019"/>
        <dbReference type="ChEBI" id="CHEBI:57287"/>
        <dbReference type="ChEBI" id="CHEBI:57386"/>
        <dbReference type="ChEBI" id="CHEBI:456215"/>
    </reaction>
</comment>